<proteinExistence type="predicted"/>
<reference evidence="8" key="1">
    <citation type="submission" date="2017-08" db="EMBL/GenBank/DDBJ databases">
        <title>A dynamic microbial community with high functional redundancy inhabits the cold, oxic subseafloor aquifer.</title>
        <authorList>
            <person name="Tully B.J."/>
            <person name="Wheat C.G."/>
            <person name="Glazer B.T."/>
            <person name="Huber J.A."/>
        </authorList>
    </citation>
    <scope>NUCLEOTIDE SEQUENCE [LARGE SCALE GENOMIC DNA]</scope>
</reference>
<evidence type="ECO:0000256" key="1">
    <source>
        <dbReference type="ARBA" id="ARBA00000085"/>
    </source>
</evidence>
<dbReference type="Pfam" id="PF02518">
    <property type="entry name" value="HATPase_c"/>
    <property type="match status" value="1"/>
</dbReference>
<evidence type="ECO:0000259" key="5">
    <source>
        <dbReference type="PROSITE" id="PS50109"/>
    </source>
</evidence>
<dbReference type="EC" id="2.7.13.3" evidence="2"/>
<feature type="domain" description="Histidine kinase" evidence="5">
    <location>
        <begin position="148"/>
        <end position="362"/>
    </location>
</feature>
<dbReference type="SUPFAM" id="SSF47384">
    <property type="entry name" value="Homodimeric domain of signal transducing histidine kinase"/>
    <property type="match status" value="1"/>
</dbReference>
<gene>
    <name evidence="7" type="ORF">COB67_10690</name>
</gene>
<dbReference type="InterPro" id="IPR036890">
    <property type="entry name" value="HATPase_C_sf"/>
</dbReference>
<organism evidence="7 8">
    <name type="scientific">SAR324 cluster bacterium</name>
    <dbReference type="NCBI Taxonomy" id="2024889"/>
    <lineage>
        <taxon>Bacteria</taxon>
        <taxon>Deltaproteobacteria</taxon>
        <taxon>SAR324 cluster</taxon>
    </lineage>
</organism>
<dbReference type="Gene3D" id="1.10.287.130">
    <property type="match status" value="1"/>
</dbReference>
<dbReference type="Gene3D" id="3.40.50.2300">
    <property type="match status" value="1"/>
</dbReference>
<feature type="modified residue" description="4-aspartylphosphate" evidence="4">
    <location>
        <position position="63"/>
    </location>
</feature>
<dbReference type="SMART" id="SM00388">
    <property type="entry name" value="HisKA"/>
    <property type="match status" value="1"/>
</dbReference>
<dbReference type="CDD" id="cd17574">
    <property type="entry name" value="REC_OmpR"/>
    <property type="match status" value="1"/>
</dbReference>
<evidence type="ECO:0000256" key="3">
    <source>
        <dbReference type="ARBA" id="ARBA00022553"/>
    </source>
</evidence>
<dbReference type="SMART" id="SM00448">
    <property type="entry name" value="REC"/>
    <property type="match status" value="1"/>
</dbReference>
<comment type="caution">
    <text evidence="7">The sequence shown here is derived from an EMBL/GenBank/DDBJ whole genome shotgun (WGS) entry which is preliminary data.</text>
</comment>
<evidence type="ECO:0000313" key="7">
    <source>
        <dbReference type="EMBL" id="PCI25300.1"/>
    </source>
</evidence>
<dbReference type="PRINTS" id="PR00344">
    <property type="entry name" value="BCTRLSENSOR"/>
</dbReference>
<dbReference type="InterPro" id="IPR036097">
    <property type="entry name" value="HisK_dim/P_sf"/>
</dbReference>
<evidence type="ECO:0000313" key="8">
    <source>
        <dbReference type="Proteomes" id="UP000218113"/>
    </source>
</evidence>
<dbReference type="InterPro" id="IPR011006">
    <property type="entry name" value="CheY-like_superfamily"/>
</dbReference>
<protein>
    <recommendedName>
        <fullName evidence="2">histidine kinase</fullName>
        <ecNumber evidence="2">2.7.13.3</ecNumber>
    </recommendedName>
</protein>
<accession>A0A2A4SVB7</accession>
<dbReference type="AlphaFoldDB" id="A0A2A4SVB7"/>
<evidence type="ECO:0000256" key="2">
    <source>
        <dbReference type="ARBA" id="ARBA00012438"/>
    </source>
</evidence>
<dbReference type="PANTHER" id="PTHR43547:SF2">
    <property type="entry name" value="HYBRID SIGNAL TRANSDUCTION HISTIDINE KINASE C"/>
    <property type="match status" value="1"/>
</dbReference>
<dbReference type="PROSITE" id="PS50109">
    <property type="entry name" value="HIS_KIN"/>
    <property type="match status" value="1"/>
</dbReference>
<dbReference type="InterPro" id="IPR001789">
    <property type="entry name" value="Sig_transdc_resp-reg_receiver"/>
</dbReference>
<sequence length="362" mass="40996">MEQKQLKLSMKQKNKVLLVDDDTINLKMMQLALEKNYQTRQARSGEEALQVMQEFTPDVILLDISMPGMDGYEVCRQVRQDKRHCFTKIILVSAREGVHERLKGYGVGADDYITKPFVNRELEAKVQVFLRLKRTEEVDQLKGDVLKLFSHETRTPLNGILGAASLLGEDRSLDEDQQTLVNLIENCGKQLFDLVQKTTLLCDLKSGQPLNKSEQPLAMHLQELITSFERIALEKQVKLCLMESLPPTSIDADWTILVQTLHYITDNAIKYSNAKGEVQFSLEQTENSLVLKITDQGIGIKEEWMGKIFDEFAINDVKHHQKGQGLSLAIAKYVMEAHQGSIQVESVYTQGTTVTLIFPLSA</sequence>
<keyword evidence="3 4" id="KW-0597">Phosphoprotein</keyword>
<dbReference type="InterPro" id="IPR003594">
    <property type="entry name" value="HATPase_dom"/>
</dbReference>
<dbReference type="Proteomes" id="UP000218113">
    <property type="component" value="Unassembled WGS sequence"/>
</dbReference>
<feature type="domain" description="Response regulatory" evidence="6">
    <location>
        <begin position="15"/>
        <end position="130"/>
    </location>
</feature>
<dbReference type="EMBL" id="NVSR01000114">
    <property type="protein sequence ID" value="PCI25300.1"/>
    <property type="molecule type" value="Genomic_DNA"/>
</dbReference>
<comment type="catalytic activity">
    <reaction evidence="1">
        <text>ATP + protein L-histidine = ADP + protein N-phospho-L-histidine.</text>
        <dbReference type="EC" id="2.7.13.3"/>
    </reaction>
</comment>
<evidence type="ECO:0000256" key="4">
    <source>
        <dbReference type="PROSITE-ProRule" id="PRU00169"/>
    </source>
</evidence>
<dbReference type="Pfam" id="PF00512">
    <property type="entry name" value="HisKA"/>
    <property type="match status" value="1"/>
</dbReference>
<dbReference type="SMART" id="SM00387">
    <property type="entry name" value="HATPase_c"/>
    <property type="match status" value="1"/>
</dbReference>
<dbReference type="Pfam" id="PF00072">
    <property type="entry name" value="Response_reg"/>
    <property type="match status" value="1"/>
</dbReference>
<evidence type="ECO:0000259" key="6">
    <source>
        <dbReference type="PROSITE" id="PS50110"/>
    </source>
</evidence>
<dbReference type="SUPFAM" id="SSF52172">
    <property type="entry name" value="CheY-like"/>
    <property type="match status" value="1"/>
</dbReference>
<dbReference type="InterPro" id="IPR005467">
    <property type="entry name" value="His_kinase_dom"/>
</dbReference>
<dbReference type="GO" id="GO:0000155">
    <property type="term" value="F:phosphorelay sensor kinase activity"/>
    <property type="evidence" value="ECO:0007669"/>
    <property type="project" value="InterPro"/>
</dbReference>
<dbReference type="InterPro" id="IPR003661">
    <property type="entry name" value="HisK_dim/P_dom"/>
</dbReference>
<dbReference type="PROSITE" id="PS50110">
    <property type="entry name" value="RESPONSE_REGULATORY"/>
    <property type="match status" value="1"/>
</dbReference>
<dbReference type="PANTHER" id="PTHR43547">
    <property type="entry name" value="TWO-COMPONENT HISTIDINE KINASE"/>
    <property type="match status" value="1"/>
</dbReference>
<dbReference type="InterPro" id="IPR004358">
    <property type="entry name" value="Sig_transdc_His_kin-like_C"/>
</dbReference>
<dbReference type="CDD" id="cd00082">
    <property type="entry name" value="HisKA"/>
    <property type="match status" value="1"/>
</dbReference>
<dbReference type="Gene3D" id="3.30.565.10">
    <property type="entry name" value="Histidine kinase-like ATPase, C-terminal domain"/>
    <property type="match status" value="1"/>
</dbReference>
<dbReference type="SUPFAM" id="SSF55874">
    <property type="entry name" value="ATPase domain of HSP90 chaperone/DNA topoisomerase II/histidine kinase"/>
    <property type="match status" value="1"/>
</dbReference>
<name>A0A2A4SVB7_9DELT</name>